<name>A0AAV0WBP1_9HEMI</name>
<sequence>MPVASSGDGVESRGSVSTHRSGFLRDESRYAGVRRGVRVTGRVLGGDQWSCCGVPKTCNVSTRTGKDGGFSSELLGRDKLEACSCGEIVLAVSWLRTERPLAAARHFAVANDAEGRAVLPTQGARPT</sequence>
<evidence type="ECO:0000313" key="4">
    <source>
        <dbReference type="Proteomes" id="UP001160148"/>
    </source>
</evidence>
<evidence type="ECO:0000313" key="3">
    <source>
        <dbReference type="EMBL" id="CAI6377630.1"/>
    </source>
</evidence>
<reference evidence="2 4" key="1">
    <citation type="submission" date="2023-01" db="EMBL/GenBank/DDBJ databases">
        <authorList>
            <person name="Whitehead M."/>
        </authorList>
    </citation>
    <scope>NUCLEOTIDE SEQUENCE [LARGE SCALE GENOMIC DNA]</scope>
</reference>
<proteinExistence type="predicted"/>
<dbReference type="AlphaFoldDB" id="A0AAV0WBP1"/>
<protein>
    <submittedName>
        <fullName evidence="2">Uncharacterized protein</fullName>
    </submittedName>
</protein>
<evidence type="ECO:0000256" key="1">
    <source>
        <dbReference type="SAM" id="MobiDB-lite"/>
    </source>
</evidence>
<dbReference type="Proteomes" id="UP001160148">
    <property type="component" value="Unassembled WGS sequence"/>
</dbReference>
<organism evidence="2 4">
    <name type="scientific">Macrosiphum euphorbiae</name>
    <name type="common">potato aphid</name>
    <dbReference type="NCBI Taxonomy" id="13131"/>
    <lineage>
        <taxon>Eukaryota</taxon>
        <taxon>Metazoa</taxon>
        <taxon>Ecdysozoa</taxon>
        <taxon>Arthropoda</taxon>
        <taxon>Hexapoda</taxon>
        <taxon>Insecta</taxon>
        <taxon>Pterygota</taxon>
        <taxon>Neoptera</taxon>
        <taxon>Paraneoptera</taxon>
        <taxon>Hemiptera</taxon>
        <taxon>Sternorrhyncha</taxon>
        <taxon>Aphidomorpha</taxon>
        <taxon>Aphidoidea</taxon>
        <taxon>Aphididae</taxon>
        <taxon>Macrosiphini</taxon>
        <taxon>Macrosiphum</taxon>
    </lineage>
</organism>
<gene>
    <name evidence="3" type="ORF">MEUPH1_LOCUS30859</name>
    <name evidence="2" type="ORF">MEUPH1_LOCUS9385</name>
</gene>
<comment type="caution">
    <text evidence="2">The sequence shown here is derived from an EMBL/GenBank/DDBJ whole genome shotgun (WGS) entry which is preliminary data.</text>
</comment>
<accession>A0AAV0WBP1</accession>
<dbReference type="EMBL" id="CARXXK010000002">
    <property type="protein sequence ID" value="CAI6353241.1"/>
    <property type="molecule type" value="Genomic_DNA"/>
</dbReference>
<keyword evidence="4" id="KW-1185">Reference proteome</keyword>
<feature type="region of interest" description="Disordered" evidence="1">
    <location>
        <begin position="1"/>
        <end position="20"/>
    </location>
</feature>
<evidence type="ECO:0000313" key="2">
    <source>
        <dbReference type="EMBL" id="CAI6353241.1"/>
    </source>
</evidence>
<dbReference type="EMBL" id="CARXXK010001805">
    <property type="protein sequence ID" value="CAI6377630.1"/>
    <property type="molecule type" value="Genomic_DNA"/>
</dbReference>